<gene>
    <name evidence="2" type="ORF">ACOF00016_LOCUS10957</name>
</gene>
<accession>A0A7S3LB94</accession>
<dbReference type="AlphaFoldDB" id="A0A7S3LB94"/>
<evidence type="ECO:0000256" key="1">
    <source>
        <dbReference type="SAM" id="MobiDB-lite"/>
    </source>
</evidence>
<organism evidence="2">
    <name type="scientific">Amphora coffeiformis</name>
    <dbReference type="NCBI Taxonomy" id="265554"/>
    <lineage>
        <taxon>Eukaryota</taxon>
        <taxon>Sar</taxon>
        <taxon>Stramenopiles</taxon>
        <taxon>Ochrophyta</taxon>
        <taxon>Bacillariophyta</taxon>
        <taxon>Bacillariophyceae</taxon>
        <taxon>Bacillariophycidae</taxon>
        <taxon>Thalassiophysales</taxon>
        <taxon>Catenulaceae</taxon>
        <taxon>Amphora</taxon>
    </lineage>
</organism>
<feature type="compositionally biased region" description="Polar residues" evidence="1">
    <location>
        <begin position="73"/>
        <end position="97"/>
    </location>
</feature>
<dbReference type="EMBL" id="HBIM01013545">
    <property type="protein sequence ID" value="CAE0413711.1"/>
    <property type="molecule type" value="Transcribed_RNA"/>
</dbReference>
<feature type="compositionally biased region" description="Basic and acidic residues" evidence="1">
    <location>
        <begin position="13"/>
        <end position="35"/>
    </location>
</feature>
<proteinExistence type="predicted"/>
<name>A0A7S3LB94_9STRA</name>
<feature type="region of interest" description="Disordered" evidence="1">
    <location>
        <begin position="164"/>
        <end position="296"/>
    </location>
</feature>
<sequence length="522" mass="57154">MMKLRTRAMNGLQKDDEGEGVRLDSGGEKKTRDTDASYEFTSITADPDDEGDDRARKSSTLITRRRGVRGRPSDQTSSKESSREFQLSPNTLSTRSLSTDDELDPDKAPKEETEERPRPRRGLTRGLSGRNVSGDSGRNLTRGLSARNLVMGVGSFRKTFMKDQLADEKEDQPLDVPEKRGGLFGGGRRKRDQKDDINMHIGEITISKDKLTGEVKDSKQPPAPTRKLTKTRSEKVRKPKKSSVKDKLDSHIGEITITKKPPVDSHPGETTKNPETPDAAPGSDAETGCQDSKPVTTRPLHEAVAAALGDIVEDEDPGCEVETWSAKETDAEGKDVSQDHNNVSENFSNKTKATFCSSSKNPSKSTLCFHSAHESARTGKSSHVINAKSKTAHNPASGPLNRCNSAEYSSSSDGGDSFADVTETGDLQNEIAEEDNGRQFVFKGESKVPQIHRGPCDDTFENQDVVFQFFLEKEHPVVWIAAEEAEGPTKHLELNISFATKVVVQNKSRFRIAGLTRGATAA</sequence>
<feature type="compositionally biased region" description="Basic and acidic residues" evidence="1">
    <location>
        <begin position="326"/>
        <end position="338"/>
    </location>
</feature>
<evidence type="ECO:0000313" key="2">
    <source>
        <dbReference type="EMBL" id="CAE0413711.1"/>
    </source>
</evidence>
<feature type="compositionally biased region" description="Basic and acidic residues" evidence="1">
    <location>
        <begin position="206"/>
        <end position="219"/>
    </location>
</feature>
<feature type="compositionally biased region" description="Polar residues" evidence="1">
    <location>
        <begin position="130"/>
        <end position="139"/>
    </location>
</feature>
<reference evidence="2" key="1">
    <citation type="submission" date="2021-01" db="EMBL/GenBank/DDBJ databases">
        <authorList>
            <person name="Corre E."/>
            <person name="Pelletier E."/>
            <person name="Niang G."/>
            <person name="Scheremetjew M."/>
            <person name="Finn R."/>
            <person name="Kale V."/>
            <person name="Holt S."/>
            <person name="Cochrane G."/>
            <person name="Meng A."/>
            <person name="Brown T."/>
            <person name="Cohen L."/>
        </authorList>
    </citation>
    <scope>NUCLEOTIDE SEQUENCE</scope>
    <source>
        <strain evidence="2">CCMP127</strain>
    </source>
</reference>
<feature type="compositionally biased region" description="Basic and acidic residues" evidence="1">
    <location>
        <begin position="105"/>
        <end position="117"/>
    </location>
</feature>
<feature type="region of interest" description="Disordered" evidence="1">
    <location>
        <begin position="1"/>
        <end position="148"/>
    </location>
</feature>
<feature type="compositionally biased region" description="Basic and acidic residues" evidence="1">
    <location>
        <begin position="243"/>
        <end position="252"/>
    </location>
</feature>
<feature type="region of interest" description="Disordered" evidence="1">
    <location>
        <begin position="390"/>
        <end position="418"/>
    </location>
</feature>
<protein>
    <submittedName>
        <fullName evidence="2">Uncharacterized protein</fullName>
    </submittedName>
</protein>
<feature type="region of interest" description="Disordered" evidence="1">
    <location>
        <begin position="326"/>
        <end position="345"/>
    </location>
</feature>